<dbReference type="PANTHER" id="PTHR33202">
    <property type="entry name" value="ZINC UPTAKE REGULATION PROTEIN"/>
    <property type="match status" value="1"/>
</dbReference>
<dbReference type="GO" id="GO:0003700">
    <property type="term" value="F:DNA-binding transcription factor activity"/>
    <property type="evidence" value="ECO:0007669"/>
    <property type="project" value="InterPro"/>
</dbReference>
<feature type="binding site" evidence="7">
    <location>
        <position position="143"/>
    </location>
    <ligand>
        <name>Zn(2+)</name>
        <dbReference type="ChEBI" id="CHEBI:29105"/>
    </ligand>
</feature>
<dbReference type="AlphaFoldDB" id="A0A386H5R8"/>
<keyword evidence="2" id="KW-0678">Repressor</keyword>
<dbReference type="CDD" id="cd07153">
    <property type="entry name" value="Fur_like"/>
    <property type="match status" value="1"/>
</dbReference>
<feature type="binding site" evidence="7">
    <location>
        <position position="99"/>
    </location>
    <ligand>
        <name>Zn(2+)</name>
        <dbReference type="ChEBI" id="CHEBI:29105"/>
    </ligand>
</feature>
<evidence type="ECO:0000256" key="7">
    <source>
        <dbReference type="PIRSR" id="PIRSR602481-1"/>
    </source>
</evidence>
<evidence type="ECO:0000256" key="2">
    <source>
        <dbReference type="ARBA" id="ARBA00022491"/>
    </source>
</evidence>
<evidence type="ECO:0000256" key="6">
    <source>
        <dbReference type="ARBA" id="ARBA00023163"/>
    </source>
</evidence>
<reference evidence="8 9" key="1">
    <citation type="journal article" date="2019" name="Int. J. Syst. Evol. Microbiol.">
        <title>Clostridium fermenticellae sp. nov., isolated from the mud in a fermentation cellar for the production of the Chinese liquor, baijiu.</title>
        <authorList>
            <person name="Xu P.X."/>
            <person name="Chai L.J."/>
            <person name="Qiu T."/>
            <person name="Zhang X.J."/>
            <person name="Lu Z.M."/>
            <person name="Xiao C."/>
            <person name="Wang S.T."/>
            <person name="Shen C.H."/>
            <person name="Shi J.S."/>
            <person name="Xu Z.H."/>
        </authorList>
    </citation>
    <scope>NUCLEOTIDE SEQUENCE [LARGE SCALE GENOMIC DNA]</scope>
    <source>
        <strain evidence="8 9">JN500901</strain>
    </source>
</reference>
<dbReference type="Proteomes" id="UP000266301">
    <property type="component" value="Chromosome"/>
</dbReference>
<dbReference type="GO" id="GO:0000976">
    <property type="term" value="F:transcription cis-regulatory region binding"/>
    <property type="evidence" value="ECO:0007669"/>
    <property type="project" value="TreeGrafter"/>
</dbReference>
<keyword evidence="9" id="KW-1185">Reference proteome</keyword>
<sequence length="149" mass="17446">MMNNINDIKSIKNKLNSKGYKLTAPRYKIISIIYNSKKHMNIDEIYGKLKCYKVGLCTVYRNLKLFEEVGILRRININNINYYELEKTDDNRVHVHIECKLCNELIDVNEEEVLDNLKKLVSLINKKYNIQIESSSLILSSVCGECNKR</sequence>
<organism evidence="8 9">
    <name type="scientific">Clostridium fermenticellae</name>
    <dbReference type="NCBI Taxonomy" id="2068654"/>
    <lineage>
        <taxon>Bacteria</taxon>
        <taxon>Bacillati</taxon>
        <taxon>Bacillota</taxon>
        <taxon>Clostridia</taxon>
        <taxon>Eubacteriales</taxon>
        <taxon>Clostridiaceae</taxon>
        <taxon>Clostridium</taxon>
    </lineage>
</organism>
<keyword evidence="3 7" id="KW-0862">Zinc</keyword>
<keyword evidence="7" id="KW-0479">Metal-binding</keyword>
<keyword evidence="6" id="KW-0804">Transcription</keyword>
<dbReference type="InterPro" id="IPR036388">
    <property type="entry name" value="WH-like_DNA-bd_sf"/>
</dbReference>
<feature type="binding site" evidence="7">
    <location>
        <position position="102"/>
    </location>
    <ligand>
        <name>Zn(2+)</name>
        <dbReference type="ChEBI" id="CHEBI:29105"/>
    </ligand>
</feature>
<dbReference type="GO" id="GO:0008270">
    <property type="term" value="F:zinc ion binding"/>
    <property type="evidence" value="ECO:0007669"/>
    <property type="project" value="TreeGrafter"/>
</dbReference>
<dbReference type="KEGG" id="cfer:D4Z93_10155"/>
<comment type="similarity">
    <text evidence="1">Belongs to the Fur family.</text>
</comment>
<proteinExistence type="inferred from homology"/>
<evidence type="ECO:0000256" key="4">
    <source>
        <dbReference type="ARBA" id="ARBA00023015"/>
    </source>
</evidence>
<dbReference type="GO" id="GO:0045892">
    <property type="term" value="P:negative regulation of DNA-templated transcription"/>
    <property type="evidence" value="ECO:0007669"/>
    <property type="project" value="TreeGrafter"/>
</dbReference>
<dbReference type="EMBL" id="CP032416">
    <property type="protein sequence ID" value="AYD40865.1"/>
    <property type="molecule type" value="Genomic_DNA"/>
</dbReference>
<evidence type="ECO:0000256" key="1">
    <source>
        <dbReference type="ARBA" id="ARBA00007957"/>
    </source>
</evidence>
<evidence type="ECO:0000256" key="5">
    <source>
        <dbReference type="ARBA" id="ARBA00023125"/>
    </source>
</evidence>
<feature type="binding site" evidence="7">
    <location>
        <position position="146"/>
    </location>
    <ligand>
        <name>Zn(2+)</name>
        <dbReference type="ChEBI" id="CHEBI:29105"/>
    </ligand>
</feature>
<dbReference type="InterPro" id="IPR043135">
    <property type="entry name" value="Fur_C"/>
</dbReference>
<name>A0A386H5R8_9CLOT</name>
<accession>A0A386H5R8</accession>
<keyword evidence="5" id="KW-0238">DNA-binding</keyword>
<dbReference type="Gene3D" id="3.30.1490.190">
    <property type="match status" value="1"/>
</dbReference>
<dbReference type="PANTHER" id="PTHR33202:SF7">
    <property type="entry name" value="FERRIC UPTAKE REGULATION PROTEIN"/>
    <property type="match status" value="1"/>
</dbReference>
<evidence type="ECO:0000256" key="3">
    <source>
        <dbReference type="ARBA" id="ARBA00022833"/>
    </source>
</evidence>
<dbReference type="RefSeq" id="WP_119973237.1">
    <property type="nucleotide sequence ID" value="NZ_CP032416.1"/>
</dbReference>
<gene>
    <name evidence="8" type="ORF">D4Z93_10155</name>
</gene>
<dbReference type="GO" id="GO:1900376">
    <property type="term" value="P:regulation of secondary metabolite biosynthetic process"/>
    <property type="evidence" value="ECO:0007669"/>
    <property type="project" value="TreeGrafter"/>
</dbReference>
<dbReference type="Pfam" id="PF01475">
    <property type="entry name" value="FUR"/>
    <property type="match status" value="1"/>
</dbReference>
<dbReference type="SUPFAM" id="SSF46785">
    <property type="entry name" value="Winged helix' DNA-binding domain"/>
    <property type="match status" value="1"/>
</dbReference>
<dbReference type="Gene3D" id="1.10.10.10">
    <property type="entry name" value="Winged helix-like DNA-binding domain superfamily/Winged helix DNA-binding domain"/>
    <property type="match status" value="1"/>
</dbReference>
<dbReference type="InterPro" id="IPR002481">
    <property type="entry name" value="FUR"/>
</dbReference>
<protein>
    <submittedName>
        <fullName evidence="8">Transcriptional repressor</fullName>
    </submittedName>
</protein>
<comment type="cofactor">
    <cofactor evidence="7">
        <name>Zn(2+)</name>
        <dbReference type="ChEBI" id="CHEBI:29105"/>
    </cofactor>
    <text evidence="7">Binds 1 zinc ion per subunit.</text>
</comment>
<evidence type="ECO:0000313" key="9">
    <source>
        <dbReference type="Proteomes" id="UP000266301"/>
    </source>
</evidence>
<dbReference type="OrthoDB" id="8659436at2"/>
<keyword evidence="4" id="KW-0805">Transcription regulation</keyword>
<evidence type="ECO:0000313" key="8">
    <source>
        <dbReference type="EMBL" id="AYD40865.1"/>
    </source>
</evidence>
<dbReference type="InterPro" id="IPR036390">
    <property type="entry name" value="WH_DNA-bd_sf"/>
</dbReference>